<feature type="compositionally biased region" description="Basic and acidic residues" evidence="1">
    <location>
        <begin position="48"/>
        <end position="60"/>
    </location>
</feature>
<comment type="caution">
    <text evidence="4">The sequence shown here is derived from an EMBL/GenBank/DDBJ whole genome shotgun (WGS) entry which is preliminary data.</text>
</comment>
<evidence type="ECO:0000313" key="4">
    <source>
        <dbReference type="EMBL" id="RSE26751.1"/>
    </source>
</evidence>
<gene>
    <name evidence="4" type="primary">marB</name>
    <name evidence="4" type="ORF">EGT71_10060</name>
    <name evidence="3" type="ORF">R4P48_19395</name>
</gene>
<feature type="region of interest" description="Disordered" evidence="1">
    <location>
        <begin position="47"/>
        <end position="67"/>
    </location>
</feature>
<evidence type="ECO:0000313" key="5">
    <source>
        <dbReference type="Proteomes" id="UP000275331"/>
    </source>
</evidence>
<dbReference type="Proteomes" id="UP000275331">
    <property type="component" value="Unassembled WGS sequence"/>
</dbReference>
<dbReference type="InterPro" id="IPR025732">
    <property type="entry name" value="MarB"/>
</dbReference>
<dbReference type="OrthoDB" id="6566500at2"/>
<dbReference type="Proteomes" id="UP001187066">
    <property type="component" value="Unassembled WGS sequence"/>
</dbReference>
<dbReference type="GeneID" id="84665229"/>
<accession>A0A427V1U1</accession>
<sequence>MKYVLAACALLVLATGSAAAEQSTGFSHQEARDPMLTSTTNCTSPYDFNHRGAGSDKSDELGVAYYN</sequence>
<evidence type="ECO:0000256" key="2">
    <source>
        <dbReference type="SAM" id="SignalP"/>
    </source>
</evidence>
<keyword evidence="2" id="KW-0732">Signal</keyword>
<organism evidence="4 5">
    <name type="scientific">Atlantibacter subterraneus</name>
    <dbReference type="NCBI Taxonomy" id="255519"/>
    <lineage>
        <taxon>Bacteria</taxon>
        <taxon>Pseudomonadati</taxon>
        <taxon>Pseudomonadota</taxon>
        <taxon>Gammaproteobacteria</taxon>
        <taxon>Enterobacterales</taxon>
        <taxon>Enterobacteriaceae</taxon>
        <taxon>Atlantibacter</taxon>
    </lineage>
</organism>
<feature type="signal peptide" evidence="2">
    <location>
        <begin position="1"/>
        <end position="20"/>
    </location>
</feature>
<dbReference type="AlphaFoldDB" id="A0A427V1U1"/>
<dbReference type="EMBL" id="JAWLOF010000017">
    <property type="protein sequence ID" value="MDV7024829.1"/>
    <property type="molecule type" value="Genomic_DNA"/>
</dbReference>
<evidence type="ECO:0000313" key="6">
    <source>
        <dbReference type="Proteomes" id="UP001187066"/>
    </source>
</evidence>
<dbReference type="Pfam" id="PF13999">
    <property type="entry name" value="MarB"/>
    <property type="match status" value="1"/>
</dbReference>
<feature type="chain" id="PRO_5019425845" evidence="2">
    <location>
        <begin position="21"/>
        <end position="67"/>
    </location>
</feature>
<evidence type="ECO:0000256" key="1">
    <source>
        <dbReference type="SAM" id="MobiDB-lite"/>
    </source>
</evidence>
<protein>
    <submittedName>
        <fullName evidence="4">Multiple antibiotic resistance regulatory periplasmic protein MarB</fullName>
    </submittedName>
    <submittedName>
        <fullName evidence="3">Multiple antibiotic resistance regulatory protein MarB</fullName>
    </submittedName>
</protein>
<reference evidence="3 6" key="2">
    <citation type="submission" date="2023-10" db="EMBL/GenBank/DDBJ databases">
        <authorList>
            <person name="Dale J."/>
        </authorList>
    </citation>
    <scope>NUCLEOTIDE SEQUENCE [LARGE SCALE GENOMIC DNA]</scope>
    <source>
        <strain evidence="3 6">2023EL-00970</strain>
    </source>
</reference>
<evidence type="ECO:0000313" key="3">
    <source>
        <dbReference type="EMBL" id="MDV7024829.1"/>
    </source>
</evidence>
<name>A0A427V1U1_9ENTR</name>
<proteinExistence type="predicted"/>
<keyword evidence="6" id="KW-1185">Reference proteome</keyword>
<dbReference type="RefSeq" id="WP_125293355.1">
    <property type="nucleotide sequence ID" value="NZ_CP100494.1"/>
</dbReference>
<dbReference type="EMBL" id="RHXB01000005">
    <property type="protein sequence ID" value="RSE26751.1"/>
    <property type="molecule type" value="Genomic_DNA"/>
</dbReference>
<reference evidence="4 5" key="1">
    <citation type="submission" date="2018-10" db="EMBL/GenBank/DDBJ databases">
        <title>Transmission dynamics of multidrug resistant bacteria on intensive care unit surfaces.</title>
        <authorList>
            <person name="D'Souza A.W."/>
            <person name="Potter R.F."/>
            <person name="Wallace M."/>
            <person name="Shupe A."/>
            <person name="Patel S."/>
            <person name="Sun S."/>
            <person name="Gul D."/>
            <person name="Kwon J.H."/>
            <person name="Andleeb S."/>
            <person name="Burnham C.-A.D."/>
            <person name="Dantas G."/>
        </authorList>
    </citation>
    <scope>NUCLEOTIDE SEQUENCE [LARGE SCALE GENOMIC DNA]</scope>
    <source>
        <strain evidence="4 5">AS_373</strain>
    </source>
</reference>